<comment type="caution">
    <text evidence="3">The sequence shown here is derived from an EMBL/GenBank/DDBJ whole genome shotgun (WGS) entry which is preliminary data.</text>
</comment>
<dbReference type="PROSITE" id="PS51186">
    <property type="entry name" value="GNAT"/>
    <property type="match status" value="1"/>
</dbReference>
<organism evidence="3 4">
    <name type="scientific">Cladophialophora carrionii</name>
    <dbReference type="NCBI Taxonomy" id="86049"/>
    <lineage>
        <taxon>Eukaryota</taxon>
        <taxon>Fungi</taxon>
        <taxon>Dikarya</taxon>
        <taxon>Ascomycota</taxon>
        <taxon>Pezizomycotina</taxon>
        <taxon>Eurotiomycetes</taxon>
        <taxon>Chaetothyriomycetidae</taxon>
        <taxon>Chaetothyriales</taxon>
        <taxon>Herpotrichiellaceae</taxon>
        <taxon>Cladophialophora</taxon>
    </lineage>
</organism>
<dbReference type="Gene3D" id="3.40.630.30">
    <property type="match status" value="1"/>
</dbReference>
<evidence type="ECO:0000313" key="3">
    <source>
        <dbReference type="EMBL" id="OCT47549.1"/>
    </source>
</evidence>
<proteinExistence type="predicted"/>
<dbReference type="PANTHER" id="PTHR42791">
    <property type="entry name" value="GNAT FAMILY ACETYLTRANSFERASE"/>
    <property type="match status" value="1"/>
</dbReference>
<dbReference type="SUPFAM" id="SSF55729">
    <property type="entry name" value="Acyl-CoA N-acyltransferases (Nat)"/>
    <property type="match status" value="1"/>
</dbReference>
<dbReference type="VEuPathDB" id="FungiDB:G647_01836"/>
<evidence type="ECO:0000256" key="1">
    <source>
        <dbReference type="SAM" id="MobiDB-lite"/>
    </source>
</evidence>
<dbReference type="VEuPathDB" id="FungiDB:CLCR_03618"/>
<dbReference type="OrthoDB" id="2744543at2759"/>
<dbReference type="Pfam" id="PF13508">
    <property type="entry name" value="Acetyltransf_7"/>
    <property type="match status" value="1"/>
</dbReference>
<dbReference type="InterPro" id="IPR052523">
    <property type="entry name" value="Trichothecene_AcTrans"/>
</dbReference>
<reference evidence="4" key="1">
    <citation type="submission" date="2015-07" db="EMBL/GenBank/DDBJ databases">
        <authorList>
            <person name="Teixeira M.M."/>
            <person name="Souza R.C."/>
            <person name="Almeida L.G."/>
            <person name="Vicente V.A."/>
            <person name="de Hoog S."/>
            <person name="Bocca A.L."/>
            <person name="de Almeida S.R."/>
            <person name="Vasconcelos A.T."/>
            <person name="Felipe M.S."/>
        </authorList>
    </citation>
    <scope>NUCLEOTIDE SEQUENCE [LARGE SCALE GENOMIC DNA]</scope>
    <source>
        <strain evidence="4">KSF</strain>
    </source>
</reference>
<dbReference type="InterPro" id="IPR000182">
    <property type="entry name" value="GNAT_dom"/>
</dbReference>
<feature type="region of interest" description="Disordered" evidence="1">
    <location>
        <begin position="68"/>
        <end position="112"/>
    </location>
</feature>
<evidence type="ECO:0000313" key="4">
    <source>
        <dbReference type="Proteomes" id="UP000094526"/>
    </source>
</evidence>
<keyword evidence="4" id="KW-1185">Reference proteome</keyword>
<dbReference type="GO" id="GO:0016747">
    <property type="term" value="F:acyltransferase activity, transferring groups other than amino-acyl groups"/>
    <property type="evidence" value="ECO:0007669"/>
    <property type="project" value="InterPro"/>
</dbReference>
<dbReference type="EMBL" id="LGRB01000013">
    <property type="protein sequence ID" value="OCT47549.1"/>
    <property type="molecule type" value="Genomic_DNA"/>
</dbReference>
<dbReference type="InterPro" id="IPR016181">
    <property type="entry name" value="Acyl_CoA_acyltransferase"/>
</dbReference>
<name>A0A1C1CGB7_9EURO</name>
<gene>
    <name evidence="3" type="ORF">CLCR_03618</name>
</gene>
<dbReference type="STRING" id="86049.A0A1C1CGB7"/>
<sequence length="296" mass="33562">MPVRLATARDIPIMASVLAAAFGPDKLFRVLFPFQQEHPEDFERALRESLWLSWYDFRKVLMVSYSSEDAPGQEDGSGTLLASSSSTEEEKKKKKKKTPSPPLLRSSPSRKDRDETIITGMAEWERAVHGRAEACHVNGFLGWWDPRRLMKPLLSVFYRVRRVFVPNKAARRPTKADPQELTYWMLGPMIFRFGRQFMAGAHRERHWSLEILGVDPRYQGRGHGRELVEQGLQMARLDPDGDLPGCVMAADGKEGFYQKCGFKELVGYLCDAEDDAGGENPFRRNGVGGGAVLWTR</sequence>
<dbReference type="CDD" id="cd04301">
    <property type="entry name" value="NAT_SF"/>
    <property type="match status" value="1"/>
</dbReference>
<dbReference type="PANTHER" id="PTHR42791:SF16">
    <property type="entry name" value="N-ACETYLTRANSFERASE DOMAIN-CONTAINING PROTEIN"/>
    <property type="match status" value="1"/>
</dbReference>
<dbReference type="AlphaFoldDB" id="A0A1C1CGB7"/>
<protein>
    <recommendedName>
        <fullName evidence="2">N-acetyltransferase domain-containing protein</fullName>
    </recommendedName>
</protein>
<dbReference type="Proteomes" id="UP000094526">
    <property type="component" value="Unassembled WGS sequence"/>
</dbReference>
<dbReference type="eggNOG" id="ENOG502SQMB">
    <property type="taxonomic scope" value="Eukaryota"/>
</dbReference>
<accession>A0A1C1CGB7</accession>
<evidence type="ECO:0000259" key="2">
    <source>
        <dbReference type="PROSITE" id="PS51186"/>
    </source>
</evidence>
<feature type="domain" description="N-acetyltransferase" evidence="2">
    <location>
        <begin position="148"/>
        <end position="296"/>
    </location>
</feature>